<feature type="active site" description="Acyl-ester intermediate" evidence="7">
    <location>
        <position position="61"/>
    </location>
</feature>
<gene>
    <name evidence="10" type="ORF">B0180_06905</name>
</gene>
<evidence type="ECO:0000256" key="4">
    <source>
        <dbReference type="ARBA" id="ARBA00022960"/>
    </source>
</evidence>
<dbReference type="GO" id="GO:0046677">
    <property type="term" value="P:response to antibiotic"/>
    <property type="evidence" value="ECO:0007669"/>
    <property type="project" value="InterPro"/>
</dbReference>
<evidence type="ECO:0000256" key="5">
    <source>
        <dbReference type="ARBA" id="ARBA00022984"/>
    </source>
</evidence>
<dbReference type="GO" id="GO:0071555">
    <property type="term" value="P:cell wall organization"/>
    <property type="evidence" value="ECO:0007669"/>
    <property type="project" value="UniProtKB-KW"/>
</dbReference>
<dbReference type="InterPro" id="IPR018044">
    <property type="entry name" value="Peptidase_S11"/>
</dbReference>
<dbReference type="Pfam" id="PF00768">
    <property type="entry name" value="Peptidase_S11"/>
    <property type="match status" value="1"/>
</dbReference>
<keyword evidence="2" id="KW-0732">Signal</keyword>
<accession>A0A1S9ZIJ3</accession>
<dbReference type="PANTHER" id="PTHR35333:SF3">
    <property type="entry name" value="BETA-LACTAMASE-TYPE TRANSPEPTIDASE FOLD CONTAINING PROTEIN"/>
    <property type="match status" value="1"/>
</dbReference>
<evidence type="ECO:0000259" key="9">
    <source>
        <dbReference type="Pfam" id="PF00768"/>
    </source>
</evidence>
<dbReference type="RefSeq" id="WP_078256261.1">
    <property type="nucleotide sequence ID" value="NZ_MUXT01000008.1"/>
</dbReference>
<evidence type="ECO:0000256" key="2">
    <source>
        <dbReference type="ARBA" id="ARBA00022729"/>
    </source>
</evidence>
<sequence length="233" mass="25524">MDELDRTLERSIENMKATSETVYAKLKAQCFGILPIDPEGKPVYDNILHYKRLNHQTYPASITKVMTALVALEYLSLDQKITIIEDDIVTGSGYNLKAGDVISIQDLIINMMLPSSNIAAKAIARATSLVAGLDFVAMMNSKARQLDMTSTVFKNPTGLPDSQQLSTVKDMMRLGVAASKHPDFSQLWGLKTASLTVTGLNARTIKVESSFLKVKQNPWCLGGKSGSFKDCAM</sequence>
<evidence type="ECO:0000256" key="1">
    <source>
        <dbReference type="ARBA" id="ARBA00007164"/>
    </source>
</evidence>
<name>A0A1S9ZIJ3_9GAMM</name>
<dbReference type="Proteomes" id="UP000190322">
    <property type="component" value="Unassembled WGS sequence"/>
</dbReference>
<proteinExistence type="inferred from homology"/>
<feature type="active site" description="Acyl-ester intermediate" evidence="7">
    <location>
        <position position="64"/>
    </location>
</feature>
<dbReference type="GO" id="GO:0006508">
    <property type="term" value="P:proteolysis"/>
    <property type="evidence" value="ECO:0007669"/>
    <property type="project" value="InterPro"/>
</dbReference>
<dbReference type="GO" id="GO:0008800">
    <property type="term" value="F:beta-lactamase activity"/>
    <property type="evidence" value="ECO:0007669"/>
    <property type="project" value="InterPro"/>
</dbReference>
<evidence type="ECO:0000313" key="11">
    <source>
        <dbReference type="Proteomes" id="UP000190322"/>
    </source>
</evidence>
<evidence type="ECO:0000256" key="3">
    <source>
        <dbReference type="ARBA" id="ARBA00022801"/>
    </source>
</evidence>
<protein>
    <recommendedName>
        <fullName evidence="9">Peptidase S11 D-alanyl-D-alanine carboxypeptidase A N-terminal domain-containing protein</fullName>
    </recommendedName>
</protein>
<dbReference type="InterPro" id="IPR012338">
    <property type="entry name" value="Beta-lactam/transpept-like"/>
</dbReference>
<dbReference type="GO" id="GO:0009002">
    <property type="term" value="F:serine-type D-Ala-D-Ala carboxypeptidase activity"/>
    <property type="evidence" value="ECO:0007669"/>
    <property type="project" value="InterPro"/>
</dbReference>
<evidence type="ECO:0000256" key="6">
    <source>
        <dbReference type="ARBA" id="ARBA00023316"/>
    </source>
</evidence>
<dbReference type="InterPro" id="IPR001967">
    <property type="entry name" value="Peptidase_S11_N"/>
</dbReference>
<evidence type="ECO:0000256" key="8">
    <source>
        <dbReference type="RuleBase" id="RU004016"/>
    </source>
</evidence>
<reference evidence="10 11" key="1">
    <citation type="submission" date="2017-02" db="EMBL/GenBank/DDBJ databases">
        <title>Draft genome sequence of Moraxella canis CCUG 8415A type strain.</title>
        <authorList>
            <person name="Engstrom-Jakobsson H."/>
            <person name="Salva-Serra F."/>
            <person name="Thorell K."/>
            <person name="Gonzales-Siles L."/>
            <person name="Karlsson R."/>
            <person name="Boulund F."/>
            <person name="Engstrand L."/>
            <person name="Moore E."/>
        </authorList>
    </citation>
    <scope>NUCLEOTIDE SEQUENCE [LARGE SCALE GENOMIC DNA]</scope>
    <source>
        <strain evidence="10 11">CCUG 8415A</strain>
    </source>
</reference>
<keyword evidence="6" id="KW-0961">Cell wall biogenesis/degradation</keyword>
<dbReference type="Gene3D" id="3.40.710.10">
    <property type="entry name" value="DD-peptidase/beta-lactamase superfamily"/>
    <property type="match status" value="1"/>
</dbReference>
<dbReference type="GO" id="GO:0030655">
    <property type="term" value="P:beta-lactam antibiotic catabolic process"/>
    <property type="evidence" value="ECO:0007669"/>
    <property type="project" value="InterPro"/>
</dbReference>
<dbReference type="InterPro" id="IPR000871">
    <property type="entry name" value="Beta-lactam_class-A"/>
</dbReference>
<dbReference type="SUPFAM" id="SSF56601">
    <property type="entry name" value="beta-lactamase/transpeptidase-like"/>
    <property type="match status" value="1"/>
</dbReference>
<organism evidence="10 11">
    <name type="scientific">Moraxella canis</name>
    <dbReference type="NCBI Taxonomy" id="90239"/>
    <lineage>
        <taxon>Bacteria</taxon>
        <taxon>Pseudomonadati</taxon>
        <taxon>Pseudomonadota</taxon>
        <taxon>Gammaproteobacteria</taxon>
        <taxon>Moraxellales</taxon>
        <taxon>Moraxellaceae</taxon>
        <taxon>Moraxella</taxon>
    </lineage>
</organism>
<dbReference type="GO" id="GO:0008360">
    <property type="term" value="P:regulation of cell shape"/>
    <property type="evidence" value="ECO:0007669"/>
    <property type="project" value="UniProtKB-KW"/>
</dbReference>
<evidence type="ECO:0000256" key="7">
    <source>
        <dbReference type="PIRSR" id="PIRSR618044-1"/>
    </source>
</evidence>
<feature type="domain" description="Peptidase S11 D-alanyl-D-alanine carboxypeptidase A N-terminal" evidence="9">
    <location>
        <begin position="46"/>
        <end position="202"/>
    </location>
</feature>
<dbReference type="PANTHER" id="PTHR35333">
    <property type="entry name" value="BETA-LACTAMASE"/>
    <property type="match status" value="1"/>
</dbReference>
<dbReference type="GO" id="GO:0009252">
    <property type="term" value="P:peptidoglycan biosynthetic process"/>
    <property type="evidence" value="ECO:0007669"/>
    <property type="project" value="UniProtKB-KW"/>
</dbReference>
<feature type="active site" evidence="7">
    <location>
        <position position="115"/>
    </location>
</feature>
<dbReference type="EMBL" id="MUXT01000008">
    <property type="protein sequence ID" value="OOR83284.1"/>
    <property type="molecule type" value="Genomic_DNA"/>
</dbReference>
<keyword evidence="3" id="KW-0378">Hydrolase</keyword>
<keyword evidence="4" id="KW-0133">Cell shape</keyword>
<comment type="caution">
    <text evidence="10">The sequence shown here is derived from an EMBL/GenBank/DDBJ whole genome shotgun (WGS) entry which is preliminary data.</text>
</comment>
<keyword evidence="5" id="KW-0573">Peptidoglycan synthesis</keyword>
<dbReference type="AlphaFoldDB" id="A0A1S9ZIJ3"/>
<comment type="similarity">
    <text evidence="1 8">Belongs to the peptidase S11 family.</text>
</comment>
<dbReference type="PRINTS" id="PR00725">
    <property type="entry name" value="DADACBPTASE1"/>
</dbReference>
<evidence type="ECO:0000313" key="10">
    <source>
        <dbReference type="EMBL" id="OOR83284.1"/>
    </source>
</evidence>